<dbReference type="InterPro" id="IPR029028">
    <property type="entry name" value="Alpha/beta_knot_MTases"/>
</dbReference>
<evidence type="ECO:0000256" key="1">
    <source>
        <dbReference type="ARBA" id="ARBA00022603"/>
    </source>
</evidence>
<keyword evidence="1 5" id="KW-0489">Methyltransferase</keyword>
<sequence>MPVSPSLAARIVGIADPGDPRVADYRDIRDRDLVARGGFIAEGTVVLDHLLRSTRFRPTSLFLLKSRVAGLDARLSRVPPDVPIYVAERPVMDQVAGFAVHRGVLAHAMDRRAGDAPGGTGADTDRDAGEPRDLQGFLESSRRKGGPLVVAIGLANHDNVGAIFRNAAAFGASGVVLDATSCHPLYRKAIRVAVGTSLTLPFHHGAPADAIVERLEASGHHPLALSPRGRRRLAEMTGKPGLALVLGSEGGGLPERLMRRAETVRIEMAPGIDSLNVATAAAIVLARLYSAA</sequence>
<dbReference type="Gene3D" id="3.40.1280.10">
    <property type="match status" value="1"/>
</dbReference>
<dbReference type="Pfam" id="PF00588">
    <property type="entry name" value="SpoU_methylase"/>
    <property type="match status" value="1"/>
</dbReference>
<evidence type="ECO:0000313" key="6">
    <source>
        <dbReference type="Proteomes" id="UP000664288"/>
    </source>
</evidence>
<dbReference type="SUPFAM" id="SSF55315">
    <property type="entry name" value="L30e-like"/>
    <property type="match status" value="1"/>
</dbReference>
<dbReference type="EMBL" id="JAFMPY010000022">
    <property type="protein sequence ID" value="MBO0905542.1"/>
    <property type="molecule type" value="Genomic_DNA"/>
</dbReference>
<dbReference type="PANTHER" id="PTHR43191">
    <property type="entry name" value="RRNA METHYLTRANSFERASE 3"/>
    <property type="match status" value="1"/>
</dbReference>
<feature type="region of interest" description="Disordered" evidence="3">
    <location>
        <begin position="111"/>
        <end position="133"/>
    </location>
</feature>
<keyword evidence="6" id="KW-1185">Reference proteome</keyword>
<accession>A0ABS3J8V0</accession>
<evidence type="ECO:0000313" key="5">
    <source>
        <dbReference type="EMBL" id="MBO0905542.1"/>
    </source>
</evidence>
<dbReference type="CDD" id="cd18095">
    <property type="entry name" value="SpoU-like_rRNA-MTase"/>
    <property type="match status" value="1"/>
</dbReference>
<gene>
    <name evidence="5" type="ORF">J1C47_18000</name>
</gene>
<name>A0ABS3J8V0_9HYPH</name>
<dbReference type="GO" id="GO:0032259">
    <property type="term" value="P:methylation"/>
    <property type="evidence" value="ECO:0007669"/>
    <property type="project" value="UniProtKB-KW"/>
</dbReference>
<evidence type="ECO:0000259" key="4">
    <source>
        <dbReference type="Pfam" id="PF00588"/>
    </source>
</evidence>
<protein>
    <submittedName>
        <fullName evidence="5">RNA methyltransferase</fullName>
    </submittedName>
</protein>
<feature type="domain" description="tRNA/rRNA methyltransferase SpoU type" evidence="4">
    <location>
        <begin position="149"/>
        <end position="285"/>
    </location>
</feature>
<dbReference type="GO" id="GO:0008168">
    <property type="term" value="F:methyltransferase activity"/>
    <property type="evidence" value="ECO:0007669"/>
    <property type="project" value="UniProtKB-KW"/>
</dbReference>
<dbReference type="PANTHER" id="PTHR43191:SF12">
    <property type="entry name" value="RRNA METHYLASE"/>
    <property type="match status" value="1"/>
</dbReference>
<dbReference type="Proteomes" id="UP000664288">
    <property type="component" value="Unassembled WGS sequence"/>
</dbReference>
<reference evidence="5 6" key="1">
    <citation type="submission" date="2021-03" db="EMBL/GenBank/DDBJ databases">
        <title>Whole genome sequence of Jiella sp. MQZ13P-4.</title>
        <authorList>
            <person name="Tuo L."/>
        </authorList>
    </citation>
    <scope>NUCLEOTIDE SEQUENCE [LARGE SCALE GENOMIC DNA]</scope>
    <source>
        <strain evidence="5 6">MQZ13P-4</strain>
    </source>
</reference>
<feature type="compositionally biased region" description="Basic and acidic residues" evidence="3">
    <location>
        <begin position="123"/>
        <end position="133"/>
    </location>
</feature>
<evidence type="ECO:0000256" key="2">
    <source>
        <dbReference type="ARBA" id="ARBA00022679"/>
    </source>
</evidence>
<dbReference type="InterPro" id="IPR001537">
    <property type="entry name" value="SpoU_MeTrfase"/>
</dbReference>
<dbReference type="RefSeq" id="WP_207352175.1">
    <property type="nucleotide sequence ID" value="NZ_JAFMPY010000022.1"/>
</dbReference>
<organism evidence="5 6">
    <name type="scientific">Jiella sonneratiae</name>
    <dbReference type="NCBI Taxonomy" id="2816856"/>
    <lineage>
        <taxon>Bacteria</taxon>
        <taxon>Pseudomonadati</taxon>
        <taxon>Pseudomonadota</taxon>
        <taxon>Alphaproteobacteria</taxon>
        <taxon>Hyphomicrobiales</taxon>
        <taxon>Aurantimonadaceae</taxon>
        <taxon>Jiella</taxon>
    </lineage>
</organism>
<dbReference type="InterPro" id="IPR051259">
    <property type="entry name" value="rRNA_Methyltransferase"/>
</dbReference>
<comment type="caution">
    <text evidence="5">The sequence shown here is derived from an EMBL/GenBank/DDBJ whole genome shotgun (WGS) entry which is preliminary data.</text>
</comment>
<keyword evidence="2" id="KW-0808">Transferase</keyword>
<dbReference type="SUPFAM" id="SSF75217">
    <property type="entry name" value="alpha/beta knot"/>
    <property type="match status" value="1"/>
</dbReference>
<evidence type="ECO:0000256" key="3">
    <source>
        <dbReference type="SAM" id="MobiDB-lite"/>
    </source>
</evidence>
<dbReference type="InterPro" id="IPR029064">
    <property type="entry name" value="Ribosomal_eL30-like_sf"/>
</dbReference>
<dbReference type="InterPro" id="IPR029026">
    <property type="entry name" value="tRNA_m1G_MTases_N"/>
</dbReference>
<proteinExistence type="predicted"/>